<name>A0A9W6LP24_9FUSO</name>
<protein>
    <submittedName>
        <fullName evidence="2">N-acetyltransferase</fullName>
    </submittedName>
</protein>
<evidence type="ECO:0000259" key="1">
    <source>
        <dbReference type="PROSITE" id="PS51186"/>
    </source>
</evidence>
<dbReference type="SUPFAM" id="SSF55729">
    <property type="entry name" value="Acyl-CoA N-acyltransferases (Nat)"/>
    <property type="match status" value="1"/>
</dbReference>
<gene>
    <name evidence="2" type="ORF">PM10SUCC1_27420</name>
</gene>
<feature type="domain" description="N-acetyltransferase" evidence="1">
    <location>
        <begin position="6"/>
        <end position="158"/>
    </location>
</feature>
<dbReference type="Proteomes" id="UP001144471">
    <property type="component" value="Unassembled WGS sequence"/>
</dbReference>
<comment type="caution">
    <text evidence="2">The sequence shown here is derived from an EMBL/GenBank/DDBJ whole genome shotgun (WGS) entry which is preliminary data.</text>
</comment>
<dbReference type="AlphaFoldDB" id="A0A9W6LP24"/>
<reference evidence="2" key="1">
    <citation type="submission" date="2022-12" db="EMBL/GenBank/DDBJ databases">
        <title>Reference genome sequencing for broad-spectrum identification of bacterial and archaeal isolates by mass spectrometry.</title>
        <authorList>
            <person name="Sekiguchi Y."/>
            <person name="Tourlousse D.M."/>
        </authorList>
    </citation>
    <scope>NUCLEOTIDE SEQUENCE</scope>
    <source>
        <strain evidence="2">10succ1</strain>
    </source>
</reference>
<keyword evidence="3" id="KW-1185">Reference proteome</keyword>
<dbReference type="InterPro" id="IPR000182">
    <property type="entry name" value="GNAT_dom"/>
</dbReference>
<evidence type="ECO:0000313" key="2">
    <source>
        <dbReference type="EMBL" id="GLI57228.1"/>
    </source>
</evidence>
<evidence type="ECO:0000313" key="3">
    <source>
        <dbReference type="Proteomes" id="UP001144471"/>
    </source>
</evidence>
<organism evidence="2 3">
    <name type="scientific">Propionigenium maris DSM 9537</name>
    <dbReference type="NCBI Taxonomy" id="1123000"/>
    <lineage>
        <taxon>Bacteria</taxon>
        <taxon>Fusobacteriati</taxon>
        <taxon>Fusobacteriota</taxon>
        <taxon>Fusobacteriia</taxon>
        <taxon>Fusobacteriales</taxon>
        <taxon>Fusobacteriaceae</taxon>
        <taxon>Propionigenium</taxon>
    </lineage>
</organism>
<sequence length="158" mass="18620">MNKNIIKCSILSEEQAKEICTWRYEGEYAVYNFPEWSEIVKNRWGLSTQDGRKSQYVAIDLNNEFVAYGRIFTVNDQVFLGVGVKPIKCGNGMGSIIMIKLIEEAQSRYRDEKIFVEVRDFNKRAKRCYESIGFRVIDKYWKNTLFGGDNFYLLKYMK</sequence>
<dbReference type="Pfam" id="PF00583">
    <property type="entry name" value="Acetyltransf_1"/>
    <property type="match status" value="1"/>
</dbReference>
<proteinExistence type="predicted"/>
<dbReference type="RefSeq" id="WP_281836746.1">
    <property type="nucleotide sequence ID" value="NZ_BSDY01000014.1"/>
</dbReference>
<dbReference type="EMBL" id="BSDY01000014">
    <property type="protein sequence ID" value="GLI57228.1"/>
    <property type="molecule type" value="Genomic_DNA"/>
</dbReference>
<dbReference type="InterPro" id="IPR016181">
    <property type="entry name" value="Acyl_CoA_acyltransferase"/>
</dbReference>
<dbReference type="Gene3D" id="3.40.630.30">
    <property type="match status" value="1"/>
</dbReference>
<dbReference type="GO" id="GO:0016747">
    <property type="term" value="F:acyltransferase activity, transferring groups other than amino-acyl groups"/>
    <property type="evidence" value="ECO:0007669"/>
    <property type="project" value="InterPro"/>
</dbReference>
<dbReference type="PROSITE" id="PS51186">
    <property type="entry name" value="GNAT"/>
    <property type="match status" value="1"/>
</dbReference>
<accession>A0A9W6LP24</accession>